<keyword evidence="2" id="KW-1185">Reference proteome</keyword>
<reference evidence="1" key="2">
    <citation type="submission" date="2020-06" db="EMBL/GenBank/DDBJ databases">
        <authorList>
            <person name="Sheffer M."/>
        </authorList>
    </citation>
    <scope>NUCLEOTIDE SEQUENCE</scope>
</reference>
<reference evidence="1" key="1">
    <citation type="journal article" date="2020" name="bioRxiv">
        <title>Chromosome-level reference genome of the European wasp spider Argiope bruennichi: a resource for studies on range expansion and evolutionary adaptation.</title>
        <authorList>
            <person name="Sheffer M.M."/>
            <person name="Hoppe A."/>
            <person name="Krehenwinkel H."/>
            <person name="Uhl G."/>
            <person name="Kuss A.W."/>
            <person name="Jensen L."/>
            <person name="Jensen C."/>
            <person name="Gillespie R.G."/>
            <person name="Hoff K.J."/>
            <person name="Prost S."/>
        </authorList>
    </citation>
    <scope>NUCLEOTIDE SEQUENCE</scope>
</reference>
<evidence type="ECO:0000313" key="1">
    <source>
        <dbReference type="EMBL" id="KAF8769815.1"/>
    </source>
</evidence>
<dbReference type="AlphaFoldDB" id="A0A8T0ECL5"/>
<dbReference type="Proteomes" id="UP000807504">
    <property type="component" value="Unassembled WGS sequence"/>
</dbReference>
<sequence>MRAPCRSETNGGRRFHVVVSNLPALNESELGDDQRKTGSDDACVLETPTLALSTTRSFQNEEEEGFCMGSPIIKKNHKKKKKIIADAGVRITHFNDQKYLI</sequence>
<comment type="caution">
    <text evidence="1">The sequence shown here is derived from an EMBL/GenBank/DDBJ whole genome shotgun (WGS) entry which is preliminary data.</text>
</comment>
<evidence type="ECO:0000313" key="2">
    <source>
        <dbReference type="Proteomes" id="UP000807504"/>
    </source>
</evidence>
<name>A0A8T0ECL5_ARGBR</name>
<gene>
    <name evidence="1" type="ORF">HNY73_017424</name>
</gene>
<organism evidence="1 2">
    <name type="scientific">Argiope bruennichi</name>
    <name type="common">Wasp spider</name>
    <name type="synonym">Aranea bruennichi</name>
    <dbReference type="NCBI Taxonomy" id="94029"/>
    <lineage>
        <taxon>Eukaryota</taxon>
        <taxon>Metazoa</taxon>
        <taxon>Ecdysozoa</taxon>
        <taxon>Arthropoda</taxon>
        <taxon>Chelicerata</taxon>
        <taxon>Arachnida</taxon>
        <taxon>Araneae</taxon>
        <taxon>Araneomorphae</taxon>
        <taxon>Entelegynae</taxon>
        <taxon>Araneoidea</taxon>
        <taxon>Araneidae</taxon>
        <taxon>Argiope</taxon>
    </lineage>
</organism>
<protein>
    <submittedName>
        <fullName evidence="1">Uncharacterized protein</fullName>
    </submittedName>
</protein>
<accession>A0A8T0ECL5</accession>
<proteinExistence type="predicted"/>
<dbReference type="EMBL" id="JABXBU010002228">
    <property type="protein sequence ID" value="KAF8769815.1"/>
    <property type="molecule type" value="Genomic_DNA"/>
</dbReference>